<dbReference type="EMBL" id="CP017839">
    <property type="protein sequence ID" value="APA99821.1"/>
    <property type="molecule type" value="Genomic_DNA"/>
</dbReference>
<keyword evidence="1" id="KW-0472">Membrane</keyword>
<feature type="transmembrane region" description="Helical" evidence="1">
    <location>
        <begin position="25"/>
        <end position="47"/>
    </location>
</feature>
<gene>
    <name evidence="3" type="ORF">NS506_05778</name>
</gene>
<keyword evidence="1" id="KW-0812">Transmembrane</keyword>
<evidence type="ECO:0000256" key="1">
    <source>
        <dbReference type="SAM" id="Phobius"/>
    </source>
</evidence>
<dbReference type="Pfam" id="PF02470">
    <property type="entry name" value="MlaD"/>
    <property type="match status" value="1"/>
</dbReference>
<feature type="domain" description="Mce/MlaD" evidence="2">
    <location>
        <begin position="53"/>
        <end position="125"/>
    </location>
</feature>
<protein>
    <recommendedName>
        <fullName evidence="2">Mce/MlaD domain-containing protein</fullName>
    </recommendedName>
</protein>
<organism evidence="3 4">
    <name type="scientific">Nocardia seriolae</name>
    <dbReference type="NCBI Taxonomy" id="37332"/>
    <lineage>
        <taxon>Bacteria</taxon>
        <taxon>Bacillati</taxon>
        <taxon>Actinomycetota</taxon>
        <taxon>Actinomycetes</taxon>
        <taxon>Mycobacteriales</taxon>
        <taxon>Nocardiaceae</taxon>
        <taxon>Nocardia</taxon>
    </lineage>
</organism>
<reference evidence="3 4" key="1">
    <citation type="submission" date="2016-10" db="EMBL/GenBank/DDBJ databases">
        <title>Genome sequence of Nocardia seriolae strain EM150506, isolated from Anguila japonica.</title>
        <authorList>
            <person name="Han H.-J."/>
        </authorList>
    </citation>
    <scope>NUCLEOTIDE SEQUENCE [LARGE SCALE GENOMIC DNA]</scope>
    <source>
        <strain evidence="3 4">EM150506</strain>
    </source>
</reference>
<evidence type="ECO:0000313" key="3">
    <source>
        <dbReference type="EMBL" id="APA99821.1"/>
    </source>
</evidence>
<dbReference type="RefSeq" id="WP_071344337.1">
    <property type="nucleotide sequence ID" value="NZ_CP017839.1"/>
</dbReference>
<dbReference type="PANTHER" id="PTHR33371:SF4">
    <property type="entry name" value="INTERMEMBRANE PHOSPHOLIPID TRANSPORT SYSTEM BINDING PROTEIN MLAD"/>
    <property type="match status" value="1"/>
</dbReference>
<name>A0ABC8B0Q1_9NOCA</name>
<keyword evidence="1" id="KW-1133">Transmembrane helix</keyword>
<dbReference type="KEGG" id="nsr:NS506_05778"/>
<evidence type="ECO:0000313" key="4">
    <source>
        <dbReference type="Proteomes" id="UP000180166"/>
    </source>
</evidence>
<dbReference type="Proteomes" id="UP000180166">
    <property type="component" value="Chromosome"/>
</dbReference>
<dbReference type="PANTHER" id="PTHR33371">
    <property type="entry name" value="INTERMEMBRANE PHOSPHOLIPID TRANSPORT SYSTEM BINDING PROTEIN MLAD-RELATED"/>
    <property type="match status" value="1"/>
</dbReference>
<dbReference type="InterPro" id="IPR003399">
    <property type="entry name" value="Mce/MlaD"/>
</dbReference>
<dbReference type="InterPro" id="IPR052336">
    <property type="entry name" value="MlaD_Phospholipid_Transporter"/>
</dbReference>
<proteinExistence type="predicted"/>
<dbReference type="AlphaFoldDB" id="A0ABC8B0Q1"/>
<evidence type="ECO:0000259" key="2">
    <source>
        <dbReference type="Pfam" id="PF02470"/>
    </source>
</evidence>
<sequence>MQSLGIAAQRVRAYLTTRSTDHKHVIVGAAAAATAVIVAVAAGALYLHPLDQQKVVFETTDAAALRSGDEVRVAGVPAGKVTEVLLRPDHVEVVLTVDNTVSLGADTAVDVRMLTAVGGYYVALVSAGATALGDRTIPSARVHLPYRLPELLDAAPAKSAAIDAPTIGADLDRAAAALDANPGSVKSMIDSVQALAGIMDRQREQIGTSLAVSQEYLDAFDNQRDALFTMLRKAAIVLRVLDDTHVEFAYAYQGLGRVFTSVKSLTAFYSNHRDELYDAVQQLDAAARSVNTDIPTLIGQLQGFITHLQSLLGPDGVRLVGGDQVLATDLCVPMPGRSC</sequence>
<accession>A0ABC8B0Q1</accession>